<evidence type="ECO:0000313" key="1">
    <source>
        <dbReference type="EMBL" id="KAJ7708123.1"/>
    </source>
</evidence>
<name>A0AAD7GYQ9_MYCRO</name>
<gene>
    <name evidence="1" type="ORF">B0H17DRAFT_1174318</name>
</gene>
<reference evidence="1" key="1">
    <citation type="submission" date="2023-03" db="EMBL/GenBank/DDBJ databases">
        <title>Massive genome expansion in bonnet fungi (Mycena s.s.) driven by repeated elements and novel gene families across ecological guilds.</title>
        <authorList>
            <consortium name="Lawrence Berkeley National Laboratory"/>
            <person name="Harder C.B."/>
            <person name="Miyauchi S."/>
            <person name="Viragh M."/>
            <person name="Kuo A."/>
            <person name="Thoen E."/>
            <person name="Andreopoulos B."/>
            <person name="Lu D."/>
            <person name="Skrede I."/>
            <person name="Drula E."/>
            <person name="Henrissat B."/>
            <person name="Morin E."/>
            <person name="Kohler A."/>
            <person name="Barry K."/>
            <person name="LaButti K."/>
            <person name="Morin E."/>
            <person name="Salamov A."/>
            <person name="Lipzen A."/>
            <person name="Mereny Z."/>
            <person name="Hegedus B."/>
            <person name="Baldrian P."/>
            <person name="Stursova M."/>
            <person name="Weitz H."/>
            <person name="Taylor A."/>
            <person name="Grigoriev I.V."/>
            <person name="Nagy L.G."/>
            <person name="Martin F."/>
            <person name="Kauserud H."/>
        </authorList>
    </citation>
    <scope>NUCLEOTIDE SEQUENCE</scope>
    <source>
        <strain evidence="1">CBHHK067</strain>
    </source>
</reference>
<dbReference type="EMBL" id="JARKIE010000004">
    <property type="protein sequence ID" value="KAJ7708123.1"/>
    <property type="molecule type" value="Genomic_DNA"/>
</dbReference>
<protein>
    <submittedName>
        <fullName evidence="1">Uncharacterized protein</fullName>
    </submittedName>
</protein>
<evidence type="ECO:0000313" key="2">
    <source>
        <dbReference type="Proteomes" id="UP001221757"/>
    </source>
</evidence>
<accession>A0AAD7GYQ9</accession>
<dbReference type="AlphaFoldDB" id="A0AAD7GYQ9"/>
<dbReference type="Proteomes" id="UP001221757">
    <property type="component" value="Unassembled WGS sequence"/>
</dbReference>
<comment type="caution">
    <text evidence="1">The sequence shown here is derived from an EMBL/GenBank/DDBJ whole genome shotgun (WGS) entry which is preliminary data.</text>
</comment>
<proteinExistence type="predicted"/>
<sequence length="261" mass="28359">MPSRDELRLCDPPTMNDSPAEIIRCGNDVLTLENRGRASGMGGRARDARGTVFHATLVSTDCISVTRSIGPAPLGHRSSIVSTGRMQTNFSARDMGPEKTRSSGIADSERGWGIELGAERMVMRSRRGAVQEEGEESERVPEIHADGQVAEVERAQLIGCGGILRVEYGTKVTIGRTISTPYQERSRESARGGLINPPAVGSSIVWPIDDGGVESVRQWSFRSPEETLWNQWKGKVVQASVEQRSSAVRIIGGGLNNTERD</sequence>
<keyword evidence="2" id="KW-1185">Reference proteome</keyword>
<organism evidence="1 2">
    <name type="scientific">Mycena rosella</name>
    <name type="common">Pink bonnet</name>
    <name type="synonym">Agaricus rosellus</name>
    <dbReference type="NCBI Taxonomy" id="1033263"/>
    <lineage>
        <taxon>Eukaryota</taxon>
        <taxon>Fungi</taxon>
        <taxon>Dikarya</taxon>
        <taxon>Basidiomycota</taxon>
        <taxon>Agaricomycotina</taxon>
        <taxon>Agaricomycetes</taxon>
        <taxon>Agaricomycetidae</taxon>
        <taxon>Agaricales</taxon>
        <taxon>Marasmiineae</taxon>
        <taxon>Mycenaceae</taxon>
        <taxon>Mycena</taxon>
    </lineage>
</organism>